<dbReference type="InterPro" id="IPR003362">
    <property type="entry name" value="Bact_transf"/>
</dbReference>
<keyword evidence="10" id="KW-1185">Reference proteome</keyword>
<dbReference type="Pfam" id="PF13727">
    <property type="entry name" value="CoA_binding_3"/>
    <property type="match status" value="1"/>
</dbReference>
<comment type="similarity">
    <text evidence="2">Belongs to the bacterial sugar transferase family.</text>
</comment>
<evidence type="ECO:0000256" key="5">
    <source>
        <dbReference type="ARBA" id="ARBA00022989"/>
    </source>
</evidence>
<dbReference type="EMBL" id="JBHMCA010000058">
    <property type="protein sequence ID" value="MFB9448664.1"/>
    <property type="molecule type" value="Genomic_DNA"/>
</dbReference>
<comment type="subcellular location">
    <subcellularLocation>
        <location evidence="1">Membrane</location>
        <topology evidence="1">Multi-pass membrane protein</topology>
    </subcellularLocation>
</comment>
<organism evidence="9 10">
    <name type="scientific">Dactylosporangium vinaceum</name>
    <dbReference type="NCBI Taxonomy" id="53362"/>
    <lineage>
        <taxon>Bacteria</taxon>
        <taxon>Bacillati</taxon>
        <taxon>Actinomycetota</taxon>
        <taxon>Actinomycetes</taxon>
        <taxon>Micromonosporales</taxon>
        <taxon>Micromonosporaceae</taxon>
        <taxon>Dactylosporangium</taxon>
    </lineage>
</organism>
<feature type="domain" description="Bacterial sugar transferase" evidence="8">
    <location>
        <begin position="301"/>
        <end position="482"/>
    </location>
</feature>
<feature type="transmembrane region" description="Helical" evidence="7">
    <location>
        <begin position="306"/>
        <end position="329"/>
    </location>
</feature>
<dbReference type="NCBIfam" id="TIGR03025">
    <property type="entry name" value="EPS_sugtrans"/>
    <property type="match status" value="1"/>
</dbReference>
<evidence type="ECO:0000313" key="10">
    <source>
        <dbReference type="Proteomes" id="UP001589608"/>
    </source>
</evidence>
<evidence type="ECO:0000256" key="7">
    <source>
        <dbReference type="SAM" id="Phobius"/>
    </source>
</evidence>
<dbReference type="InterPro" id="IPR017475">
    <property type="entry name" value="EPS_sugar_tfrase"/>
</dbReference>
<evidence type="ECO:0000259" key="8">
    <source>
        <dbReference type="Pfam" id="PF02397"/>
    </source>
</evidence>
<comment type="caution">
    <text evidence="9">The sequence shown here is derived from an EMBL/GenBank/DDBJ whole genome shotgun (WGS) entry which is preliminary data.</text>
</comment>
<evidence type="ECO:0000256" key="3">
    <source>
        <dbReference type="ARBA" id="ARBA00022679"/>
    </source>
</evidence>
<keyword evidence="4 7" id="KW-0812">Transmembrane</keyword>
<evidence type="ECO:0000256" key="1">
    <source>
        <dbReference type="ARBA" id="ARBA00004141"/>
    </source>
</evidence>
<evidence type="ECO:0000256" key="2">
    <source>
        <dbReference type="ARBA" id="ARBA00006464"/>
    </source>
</evidence>
<keyword evidence="6 7" id="KW-0472">Membrane</keyword>
<evidence type="ECO:0000256" key="4">
    <source>
        <dbReference type="ARBA" id="ARBA00022692"/>
    </source>
</evidence>
<dbReference type="GO" id="GO:0016740">
    <property type="term" value="F:transferase activity"/>
    <property type="evidence" value="ECO:0007669"/>
    <property type="project" value="UniProtKB-KW"/>
</dbReference>
<sequence>MKGIAMKPASESTFIDQRPDIRQSAAILQRAPRLTAAPAKLAPSRLAWARAWMLILPIDLVALTGPMLSDLMYVRALAVMATLTVALLASGGFYRPRLHLSLLDELPGLAARPLVAAGLVACVVAMRHEHRSVDGFMRVAAVTAVALIAGRACSTWALSQGRRRSLVVHPSILIGGGPLAAELSAILDRRSSYGLKLAGYVDASERPEARRAGLVRLGTPDELMAVLREGGIEVVIIADPDTTEDRVAALLREVMLDTYDILIVPKMPQFQTLVSAPDHIGAIPVMRIQPPRVAGWRWKLKRIVDVVVSATALVLLSPVLAACAVAVAVDGPGGILFRQQRVGREGRLFDVLKFRSMRPADETESRTQWSIAADPRVSRIGRFLRRTSLDELPQLWNILRGDMTLVGPRPERPHFVEQFSAEHDLYAWRHRVPAGLTGLAQVSGLRGDTSIADRARFDNYYIENWSLWLDLKVVLRTLREVISAAGR</sequence>
<dbReference type="Gene3D" id="3.40.50.720">
    <property type="entry name" value="NAD(P)-binding Rossmann-like Domain"/>
    <property type="match status" value="1"/>
</dbReference>
<evidence type="ECO:0000256" key="6">
    <source>
        <dbReference type="ARBA" id="ARBA00023136"/>
    </source>
</evidence>
<feature type="transmembrane region" description="Helical" evidence="7">
    <location>
        <begin position="73"/>
        <end position="94"/>
    </location>
</feature>
<reference evidence="9 10" key="1">
    <citation type="submission" date="2024-09" db="EMBL/GenBank/DDBJ databases">
        <authorList>
            <person name="Sun Q."/>
            <person name="Mori K."/>
        </authorList>
    </citation>
    <scope>NUCLEOTIDE SEQUENCE [LARGE SCALE GENOMIC DNA]</scope>
    <source>
        <strain evidence="9 10">JCM 3307</strain>
    </source>
</reference>
<dbReference type="RefSeq" id="WP_246656050.1">
    <property type="nucleotide sequence ID" value="NZ_CP061913.1"/>
</dbReference>
<evidence type="ECO:0000313" key="9">
    <source>
        <dbReference type="EMBL" id="MFB9448664.1"/>
    </source>
</evidence>
<accession>A0ABV5MIH8</accession>
<feature type="transmembrane region" description="Helical" evidence="7">
    <location>
        <begin position="47"/>
        <end position="67"/>
    </location>
</feature>
<dbReference type="PANTHER" id="PTHR30576:SF0">
    <property type="entry name" value="UNDECAPRENYL-PHOSPHATE N-ACETYLGALACTOSAMINYL 1-PHOSPHATE TRANSFERASE-RELATED"/>
    <property type="match status" value="1"/>
</dbReference>
<protein>
    <submittedName>
        <fullName evidence="9">Sugar transferase</fullName>
        <ecNumber evidence="9">2.7.8.-</ecNumber>
    </submittedName>
</protein>
<dbReference type="EC" id="2.7.8.-" evidence="9"/>
<dbReference type="Pfam" id="PF02397">
    <property type="entry name" value="Bac_transf"/>
    <property type="match status" value="1"/>
</dbReference>
<gene>
    <name evidence="9" type="ORF">ACFFTR_36730</name>
</gene>
<proteinExistence type="inferred from homology"/>
<keyword evidence="3 9" id="KW-0808">Transferase</keyword>
<keyword evidence="5 7" id="KW-1133">Transmembrane helix</keyword>
<dbReference type="Proteomes" id="UP001589608">
    <property type="component" value="Unassembled WGS sequence"/>
</dbReference>
<dbReference type="PANTHER" id="PTHR30576">
    <property type="entry name" value="COLANIC BIOSYNTHESIS UDP-GLUCOSE LIPID CARRIER TRANSFERASE"/>
    <property type="match status" value="1"/>
</dbReference>
<name>A0ABV5MIH8_9ACTN</name>